<geneLocation type="plasmid" evidence="6 8">
    <name>pHLD</name>
</geneLocation>
<gene>
    <name evidence="5" type="ORF">IB292_22195</name>
    <name evidence="6" type="ORF">O1Q84_27615</name>
</gene>
<dbReference type="SUPFAM" id="SSF47413">
    <property type="entry name" value="lambda repressor-like DNA-binding domains"/>
    <property type="match status" value="1"/>
</dbReference>
<reference evidence="6" key="2">
    <citation type="submission" date="2022-12" db="EMBL/GenBank/DDBJ databases">
        <title>Vibrio parahaemolyticus become highly virulent by producing novel Tc toxins.</title>
        <authorList>
            <person name="Yang F."/>
            <person name="You Y."/>
            <person name="Lai Q."/>
            <person name="Xu L."/>
            <person name="Li F."/>
        </authorList>
    </citation>
    <scope>NUCLEOTIDE SEQUENCE</scope>
    <source>
        <strain evidence="6">Vp-HL-202005</strain>
        <plasmid evidence="6">pHLD</plasmid>
    </source>
</reference>
<dbReference type="InterPro" id="IPR001387">
    <property type="entry name" value="Cro/C1-type_HTH"/>
</dbReference>
<keyword evidence="6" id="KW-0614">Plasmid</keyword>
<protein>
    <submittedName>
        <fullName evidence="6">Helix-turn-helix domain-containing protein</fullName>
    </submittedName>
    <submittedName>
        <fullName evidence="5">Helix-turn-helix transcriptional regulator</fullName>
    </submittedName>
</protein>
<dbReference type="RefSeq" id="WP_193304357.1">
    <property type="nucleotide sequence ID" value="NZ_CP097872.1"/>
</dbReference>
<dbReference type="Pfam" id="PF00717">
    <property type="entry name" value="Peptidase_S24"/>
    <property type="match status" value="1"/>
</dbReference>
<dbReference type="Pfam" id="PF01381">
    <property type="entry name" value="HTH_3"/>
    <property type="match status" value="1"/>
</dbReference>
<dbReference type="Gene3D" id="2.10.109.10">
    <property type="entry name" value="Umud Fragment, subunit A"/>
    <property type="match status" value="1"/>
</dbReference>
<proteinExistence type="predicted"/>
<feature type="domain" description="HTH cro/C1-type" evidence="4">
    <location>
        <begin position="8"/>
        <end position="62"/>
    </location>
</feature>
<dbReference type="Gene3D" id="1.10.260.40">
    <property type="entry name" value="lambda repressor-like DNA-binding domains"/>
    <property type="match status" value="1"/>
</dbReference>
<dbReference type="Proteomes" id="UP001156560">
    <property type="component" value="Plasmid pHLD"/>
</dbReference>
<evidence type="ECO:0000256" key="3">
    <source>
        <dbReference type="ARBA" id="ARBA00023163"/>
    </source>
</evidence>
<keyword evidence="1" id="KW-0805">Transcription regulation</keyword>
<dbReference type="SMART" id="SM00530">
    <property type="entry name" value="HTH_XRE"/>
    <property type="match status" value="1"/>
</dbReference>
<evidence type="ECO:0000313" key="7">
    <source>
        <dbReference type="Proteomes" id="UP000726777"/>
    </source>
</evidence>
<dbReference type="CDD" id="cd00093">
    <property type="entry name" value="HTH_XRE"/>
    <property type="match status" value="1"/>
</dbReference>
<accession>A0A9Q3UJ65</accession>
<name>A0A9Q3UJ65_VIBPH</name>
<keyword evidence="3" id="KW-0804">Transcription</keyword>
<keyword evidence="2" id="KW-0238">DNA-binding</keyword>
<dbReference type="CDD" id="cd06529">
    <property type="entry name" value="S24_LexA-like"/>
    <property type="match status" value="1"/>
</dbReference>
<dbReference type="InterPro" id="IPR015927">
    <property type="entry name" value="Peptidase_S24_S26A/B/C"/>
</dbReference>
<dbReference type="EMBL" id="CP114199">
    <property type="protein sequence ID" value="WAT94006.1"/>
    <property type="molecule type" value="Genomic_DNA"/>
</dbReference>
<organism evidence="5 7">
    <name type="scientific">Vibrio parahaemolyticus</name>
    <dbReference type="NCBI Taxonomy" id="670"/>
    <lineage>
        <taxon>Bacteria</taxon>
        <taxon>Pseudomonadati</taxon>
        <taxon>Pseudomonadota</taxon>
        <taxon>Gammaproteobacteria</taxon>
        <taxon>Vibrionales</taxon>
        <taxon>Vibrionaceae</taxon>
        <taxon>Vibrio</taxon>
    </lineage>
</organism>
<reference evidence="5" key="1">
    <citation type="submission" date="2020-09" db="EMBL/GenBank/DDBJ databases">
        <title>Genome sequence of Vibrio parahaemolyticus isolates.</title>
        <authorList>
            <person name="Hammerl J.A."/>
            <person name="Strauch E."/>
        </authorList>
    </citation>
    <scope>NUCLEOTIDE SEQUENCE</scope>
    <source>
        <strain evidence="5">17-VB00146</strain>
    </source>
</reference>
<evidence type="ECO:0000259" key="4">
    <source>
        <dbReference type="PROSITE" id="PS50943"/>
    </source>
</evidence>
<evidence type="ECO:0000256" key="1">
    <source>
        <dbReference type="ARBA" id="ARBA00023015"/>
    </source>
</evidence>
<dbReference type="InterPro" id="IPR039418">
    <property type="entry name" value="LexA-like"/>
</dbReference>
<sequence length="208" mass="23211">MESISTRLKIKREAKKLSQRKLGLLVNVSATAISQWERGETTPKGEHLLNLSKVLGCTPEWLTGKKGAQESPEDMIKIPFYCDVKAAAGHGCIGLSESRTFVTLPRSFFKYHYEKDLVAICVHGDSMEPVLKDNSIVVVDTNIDPLRDGGMYVLRQGDLIRVKLISQVVGGLCLKSYNSNYGDELYSESDVKSIKFLGRVVWHSSYLI</sequence>
<dbReference type="PANTHER" id="PTHR40661">
    <property type="match status" value="1"/>
</dbReference>
<dbReference type="EMBL" id="JACVHL010000030">
    <property type="protein sequence ID" value="MCC3807736.1"/>
    <property type="molecule type" value="Genomic_DNA"/>
</dbReference>
<dbReference type="PANTHER" id="PTHR40661:SF3">
    <property type="entry name" value="FELS-1 PROPHAGE TRANSCRIPTIONAL REGULATOR"/>
    <property type="match status" value="1"/>
</dbReference>
<dbReference type="SUPFAM" id="SSF51306">
    <property type="entry name" value="LexA/Signal peptidase"/>
    <property type="match status" value="1"/>
</dbReference>
<dbReference type="PROSITE" id="PS50943">
    <property type="entry name" value="HTH_CROC1"/>
    <property type="match status" value="1"/>
</dbReference>
<dbReference type="GO" id="GO:0003677">
    <property type="term" value="F:DNA binding"/>
    <property type="evidence" value="ECO:0007669"/>
    <property type="project" value="UniProtKB-KW"/>
</dbReference>
<dbReference type="InterPro" id="IPR010982">
    <property type="entry name" value="Lambda_DNA-bd_dom_sf"/>
</dbReference>
<evidence type="ECO:0000313" key="6">
    <source>
        <dbReference type="EMBL" id="WAT94006.1"/>
    </source>
</evidence>
<evidence type="ECO:0000313" key="5">
    <source>
        <dbReference type="EMBL" id="MCC3807736.1"/>
    </source>
</evidence>
<dbReference type="AlphaFoldDB" id="A0A9Q3UJ65"/>
<evidence type="ECO:0000256" key="2">
    <source>
        <dbReference type="ARBA" id="ARBA00023125"/>
    </source>
</evidence>
<dbReference type="Proteomes" id="UP000726777">
    <property type="component" value="Unassembled WGS sequence"/>
</dbReference>
<evidence type="ECO:0000313" key="8">
    <source>
        <dbReference type="Proteomes" id="UP001156560"/>
    </source>
</evidence>
<dbReference type="InterPro" id="IPR036286">
    <property type="entry name" value="LexA/Signal_pep-like_sf"/>
</dbReference>